<keyword evidence="1" id="KW-0472">Membrane</keyword>
<dbReference type="HOGENOM" id="CLU_2185819_0_0_1"/>
<dbReference type="Proteomes" id="UP000023758">
    <property type="component" value="Unassembled WGS sequence"/>
</dbReference>
<name>A0A022WB81_TRIRU</name>
<feature type="transmembrane region" description="Helical" evidence="1">
    <location>
        <begin position="83"/>
        <end position="105"/>
    </location>
</feature>
<accession>A0A022WB81</accession>
<evidence type="ECO:0000313" key="2">
    <source>
        <dbReference type="EMBL" id="EZF55353.1"/>
    </source>
</evidence>
<proteinExistence type="predicted"/>
<keyword evidence="1" id="KW-0812">Transmembrane</keyword>
<sequence>MAPGKTEGAFALIGSIYICKCLLQLAETTAKPSRVVTGCMCMSIYIDSRSQVYSVRLCINQSTGYTKDTYIHLGKVMQFGSHLYPYLLLLFSFLVSFCSSFPFTWHSLV</sequence>
<reference evidence="2" key="1">
    <citation type="submission" date="2014-02" db="EMBL/GenBank/DDBJ databases">
        <title>The Genome Sequence of Trichophyton rubrum (morphotype fischeri) CBS 288.86.</title>
        <authorList>
            <consortium name="The Broad Institute Genomics Platform"/>
            <person name="Cuomo C.A."/>
            <person name="White T.C."/>
            <person name="Graser Y."/>
            <person name="Martinez-Rossi N."/>
            <person name="Heitman J."/>
            <person name="Young S.K."/>
            <person name="Zeng Q."/>
            <person name="Gargeya S."/>
            <person name="Abouelleil A."/>
            <person name="Alvarado L."/>
            <person name="Chapman S.B."/>
            <person name="Gainer-Dewar J."/>
            <person name="Goldberg J."/>
            <person name="Griggs A."/>
            <person name="Gujja S."/>
            <person name="Hansen M."/>
            <person name="Howarth C."/>
            <person name="Imamovic A."/>
            <person name="Larimer J."/>
            <person name="Martinez D."/>
            <person name="Murphy C."/>
            <person name="Pearson M.D."/>
            <person name="Persinoti G."/>
            <person name="Poon T."/>
            <person name="Priest M."/>
            <person name="Roberts A.D."/>
            <person name="Saif S."/>
            <person name="Shea T.D."/>
            <person name="Sykes S.N."/>
            <person name="Wortman J."/>
            <person name="Nusbaum C."/>
            <person name="Birren B."/>
        </authorList>
    </citation>
    <scope>NUCLEOTIDE SEQUENCE [LARGE SCALE GENOMIC DNA]</scope>
    <source>
        <strain evidence="2">CBS 288.86</strain>
    </source>
</reference>
<dbReference type="EMBL" id="KK207753">
    <property type="protein sequence ID" value="EZF55353.1"/>
    <property type="molecule type" value="Genomic_DNA"/>
</dbReference>
<gene>
    <name evidence="2" type="ORF">H103_02057</name>
</gene>
<keyword evidence="1" id="KW-1133">Transmembrane helix</keyword>
<protein>
    <submittedName>
        <fullName evidence="2">Uncharacterized protein</fullName>
    </submittedName>
</protein>
<evidence type="ECO:0000256" key="1">
    <source>
        <dbReference type="SAM" id="Phobius"/>
    </source>
</evidence>
<organism evidence="2">
    <name type="scientific">Trichophyton rubrum CBS 288.86</name>
    <dbReference type="NCBI Taxonomy" id="1215330"/>
    <lineage>
        <taxon>Eukaryota</taxon>
        <taxon>Fungi</taxon>
        <taxon>Dikarya</taxon>
        <taxon>Ascomycota</taxon>
        <taxon>Pezizomycotina</taxon>
        <taxon>Eurotiomycetes</taxon>
        <taxon>Eurotiomycetidae</taxon>
        <taxon>Onygenales</taxon>
        <taxon>Arthrodermataceae</taxon>
        <taxon>Trichophyton</taxon>
    </lineage>
</organism>
<dbReference type="AlphaFoldDB" id="A0A022WB81"/>